<proteinExistence type="predicted"/>
<dbReference type="Proteomes" id="UP001283361">
    <property type="component" value="Unassembled WGS sequence"/>
</dbReference>
<name>A0AAE1DBZ7_9GAST</name>
<accession>A0AAE1DBZ7</accession>
<keyword evidence="3" id="KW-1185">Reference proteome</keyword>
<dbReference type="EMBL" id="JAWDGP010004489">
    <property type="protein sequence ID" value="KAK3763873.1"/>
    <property type="molecule type" value="Genomic_DNA"/>
</dbReference>
<evidence type="ECO:0000256" key="1">
    <source>
        <dbReference type="SAM" id="MobiDB-lite"/>
    </source>
</evidence>
<evidence type="ECO:0000313" key="3">
    <source>
        <dbReference type="Proteomes" id="UP001283361"/>
    </source>
</evidence>
<evidence type="ECO:0000313" key="2">
    <source>
        <dbReference type="EMBL" id="KAK3763873.1"/>
    </source>
</evidence>
<feature type="compositionally biased region" description="Basic and acidic residues" evidence="1">
    <location>
        <begin position="60"/>
        <end position="70"/>
    </location>
</feature>
<feature type="region of interest" description="Disordered" evidence="1">
    <location>
        <begin position="51"/>
        <end position="70"/>
    </location>
</feature>
<comment type="caution">
    <text evidence="2">The sequence shown here is derived from an EMBL/GenBank/DDBJ whole genome shotgun (WGS) entry which is preliminary data.</text>
</comment>
<organism evidence="2 3">
    <name type="scientific">Elysia crispata</name>
    <name type="common">lettuce slug</name>
    <dbReference type="NCBI Taxonomy" id="231223"/>
    <lineage>
        <taxon>Eukaryota</taxon>
        <taxon>Metazoa</taxon>
        <taxon>Spiralia</taxon>
        <taxon>Lophotrochozoa</taxon>
        <taxon>Mollusca</taxon>
        <taxon>Gastropoda</taxon>
        <taxon>Heterobranchia</taxon>
        <taxon>Euthyneura</taxon>
        <taxon>Panpulmonata</taxon>
        <taxon>Sacoglossa</taxon>
        <taxon>Placobranchoidea</taxon>
        <taxon>Plakobranchidae</taxon>
        <taxon>Elysia</taxon>
    </lineage>
</organism>
<gene>
    <name evidence="2" type="ORF">RRG08_042152</name>
</gene>
<reference evidence="2" key="1">
    <citation type="journal article" date="2023" name="G3 (Bethesda)">
        <title>A reference genome for the long-term kleptoplast-retaining sea slug Elysia crispata morphotype clarki.</title>
        <authorList>
            <person name="Eastman K.E."/>
            <person name="Pendleton A.L."/>
            <person name="Shaikh M.A."/>
            <person name="Suttiyut T."/>
            <person name="Ogas R."/>
            <person name="Tomko P."/>
            <person name="Gavelis G."/>
            <person name="Widhalm J.R."/>
            <person name="Wisecaver J.H."/>
        </authorList>
    </citation>
    <scope>NUCLEOTIDE SEQUENCE</scope>
    <source>
        <strain evidence="2">ECLA1</strain>
    </source>
</reference>
<dbReference type="AlphaFoldDB" id="A0AAE1DBZ7"/>
<protein>
    <submittedName>
        <fullName evidence="2">Uncharacterized protein</fullName>
    </submittedName>
</protein>
<sequence length="70" mass="7418">MQSPTCVAYHRKALPLTQFYKGKPLCTVNHDGSGGQQSTVGGAQWGGTLATPPSLIISDGHNKTHSEILQ</sequence>